<evidence type="ECO:0000313" key="2">
    <source>
        <dbReference type="EMBL" id="VEB43773.1"/>
    </source>
</evidence>
<dbReference type="EMBL" id="LR134182">
    <property type="protein sequence ID" value="VEB43773.1"/>
    <property type="molecule type" value="Genomic_DNA"/>
</dbReference>
<reference evidence="2 3" key="1">
    <citation type="submission" date="2018-12" db="EMBL/GenBank/DDBJ databases">
        <authorList>
            <consortium name="Pathogen Informatics"/>
        </authorList>
    </citation>
    <scope>NUCLEOTIDE SEQUENCE [LARGE SCALE GENOMIC DNA]</scope>
    <source>
        <strain evidence="2 3">NCTC9695</strain>
    </source>
</reference>
<protein>
    <submittedName>
        <fullName evidence="2">Uncharacterized protein</fullName>
    </submittedName>
</protein>
<feature type="compositionally biased region" description="Low complexity" evidence="1">
    <location>
        <begin position="1"/>
        <end position="13"/>
    </location>
</feature>
<sequence>MAPEALAGLAAEPHAAEIEPFDALPEHDQPDESVEERPEAASAPPEPDFDAALGSDQAEEPQAGEALPAEALSASIPVLPVAEAAVPDIQPEPEAKPLVEEDAVSTLYEAVPQPAPLEDEDMPALSGLLGRAWLRRGVDAVG</sequence>
<evidence type="ECO:0000313" key="3">
    <source>
        <dbReference type="Proteomes" id="UP000275777"/>
    </source>
</evidence>
<feature type="region of interest" description="Disordered" evidence="1">
    <location>
        <begin position="1"/>
        <end position="67"/>
    </location>
</feature>
<organism evidence="2 3">
    <name type="scientific">Chromobacterium violaceum</name>
    <dbReference type="NCBI Taxonomy" id="536"/>
    <lineage>
        <taxon>Bacteria</taxon>
        <taxon>Pseudomonadati</taxon>
        <taxon>Pseudomonadota</taxon>
        <taxon>Betaproteobacteria</taxon>
        <taxon>Neisseriales</taxon>
        <taxon>Chromobacteriaceae</taxon>
        <taxon>Chromobacterium</taxon>
    </lineage>
</organism>
<dbReference type="Proteomes" id="UP000275777">
    <property type="component" value="Chromosome"/>
</dbReference>
<accession>A0A447TFU3</accession>
<proteinExistence type="predicted"/>
<feature type="compositionally biased region" description="Basic and acidic residues" evidence="1">
    <location>
        <begin position="24"/>
        <end position="39"/>
    </location>
</feature>
<name>A0A447TFU3_CHRVL</name>
<evidence type="ECO:0000256" key="1">
    <source>
        <dbReference type="SAM" id="MobiDB-lite"/>
    </source>
</evidence>
<gene>
    <name evidence="2" type="ORF">NCTC9695_04233</name>
</gene>
<dbReference type="AlphaFoldDB" id="A0A447TFU3"/>